<dbReference type="GO" id="GO:0005886">
    <property type="term" value="C:plasma membrane"/>
    <property type="evidence" value="ECO:0007669"/>
    <property type="project" value="UniProtKB-SubCell"/>
</dbReference>
<evidence type="ECO:0000256" key="3">
    <source>
        <dbReference type="ARBA" id="ARBA00022448"/>
    </source>
</evidence>
<evidence type="ECO:0000256" key="5">
    <source>
        <dbReference type="ARBA" id="ARBA00022692"/>
    </source>
</evidence>
<dbReference type="EMBL" id="APQD01000007">
    <property type="protein sequence ID" value="ENV83597.1"/>
    <property type="molecule type" value="Genomic_DNA"/>
</dbReference>
<accession>N9CCR5</accession>
<keyword evidence="7 8" id="KW-0472">Membrane</keyword>
<keyword evidence="3" id="KW-0813">Transport</keyword>
<comment type="caution">
    <text evidence="9">The sequence shown here is derived from an EMBL/GenBank/DDBJ whole genome shotgun (WGS) entry which is preliminary data.</text>
</comment>
<keyword evidence="6 8" id="KW-1133">Transmembrane helix</keyword>
<dbReference type="PANTHER" id="PTHR30269:SF37">
    <property type="entry name" value="MEMBRANE TRANSPORTER PROTEIN"/>
    <property type="match status" value="1"/>
</dbReference>
<evidence type="ECO:0000256" key="2">
    <source>
        <dbReference type="ARBA" id="ARBA00009142"/>
    </source>
</evidence>
<keyword evidence="5 8" id="KW-0812">Transmembrane</keyword>
<evidence type="ECO:0000256" key="8">
    <source>
        <dbReference type="RuleBase" id="RU363041"/>
    </source>
</evidence>
<keyword evidence="10" id="KW-1185">Reference proteome</keyword>
<protein>
    <recommendedName>
        <fullName evidence="8">Probable membrane transporter protein</fullName>
    </recommendedName>
</protein>
<dbReference type="AlphaFoldDB" id="N9CCR5"/>
<evidence type="ECO:0000256" key="6">
    <source>
        <dbReference type="ARBA" id="ARBA00022989"/>
    </source>
</evidence>
<evidence type="ECO:0000256" key="7">
    <source>
        <dbReference type="ARBA" id="ARBA00023136"/>
    </source>
</evidence>
<organism evidence="9 10">
    <name type="scientific">Acinetobacter bouvetii DSM 14964 = CIP 107468</name>
    <dbReference type="NCBI Taxonomy" id="1120925"/>
    <lineage>
        <taxon>Bacteria</taxon>
        <taxon>Pseudomonadati</taxon>
        <taxon>Pseudomonadota</taxon>
        <taxon>Gammaproteobacteria</taxon>
        <taxon>Moraxellales</taxon>
        <taxon>Moraxellaceae</taxon>
        <taxon>Acinetobacter</taxon>
    </lineage>
</organism>
<gene>
    <name evidence="9" type="ORF">F941_00904</name>
</gene>
<dbReference type="InterPro" id="IPR052017">
    <property type="entry name" value="TSUP"/>
</dbReference>
<comment type="similarity">
    <text evidence="2 8">Belongs to the 4-toluene sulfonate uptake permease (TSUP) (TC 2.A.102) family.</text>
</comment>
<feature type="transmembrane region" description="Helical" evidence="8">
    <location>
        <begin position="228"/>
        <end position="247"/>
    </location>
</feature>
<dbReference type="PANTHER" id="PTHR30269">
    <property type="entry name" value="TRANSMEMBRANE PROTEIN YFCA"/>
    <property type="match status" value="1"/>
</dbReference>
<feature type="transmembrane region" description="Helical" evidence="8">
    <location>
        <begin position="103"/>
        <end position="121"/>
    </location>
</feature>
<sequence>MKYRIAALYSQKNDFTAPHICLYTSPAFSMNYIMTWLLFIFGAVVAGFVQGLTGFAFALIAMSFWVWVLPPQLAAPLVVFASVWSHIISLLNEQQLHLSKQLVLPYIIAGLIGVPLGAYLLKSIQPEAFKLVLGLFLVLWCPVMLFNPQIKSIQRAGKASDSSIGFIGGILGGLGGFCGALPSAWVMLKNLPKAEQRYILRHFNFAIQVFTLLSYAAQGTIHRIHLPYMGVLLLTVSIPAILGAKLFYKISERQFKHTVLSLLFASGCFLLLTNIIS</sequence>
<evidence type="ECO:0000313" key="10">
    <source>
        <dbReference type="Proteomes" id="UP000018460"/>
    </source>
</evidence>
<evidence type="ECO:0000256" key="1">
    <source>
        <dbReference type="ARBA" id="ARBA00004651"/>
    </source>
</evidence>
<dbReference type="InterPro" id="IPR002781">
    <property type="entry name" value="TM_pro_TauE-like"/>
</dbReference>
<feature type="transmembrane region" description="Helical" evidence="8">
    <location>
        <begin position="73"/>
        <end position="91"/>
    </location>
</feature>
<feature type="transmembrane region" description="Helical" evidence="8">
    <location>
        <begin position="128"/>
        <end position="146"/>
    </location>
</feature>
<keyword evidence="4 8" id="KW-1003">Cell membrane</keyword>
<dbReference type="eggNOG" id="COG0730">
    <property type="taxonomic scope" value="Bacteria"/>
</dbReference>
<dbReference type="Pfam" id="PF01925">
    <property type="entry name" value="TauE"/>
    <property type="match status" value="1"/>
</dbReference>
<feature type="transmembrane region" description="Helical" evidence="8">
    <location>
        <begin position="166"/>
        <end position="186"/>
    </location>
</feature>
<comment type="subcellular location">
    <subcellularLocation>
        <location evidence="1 8">Cell membrane</location>
        <topology evidence="1 8">Multi-pass membrane protein</topology>
    </subcellularLocation>
</comment>
<feature type="transmembrane region" description="Helical" evidence="8">
    <location>
        <begin position="198"/>
        <end position="216"/>
    </location>
</feature>
<proteinExistence type="inferred from homology"/>
<evidence type="ECO:0000313" key="9">
    <source>
        <dbReference type="EMBL" id="ENV83597.1"/>
    </source>
</evidence>
<feature type="transmembrane region" description="Helical" evidence="8">
    <location>
        <begin position="259"/>
        <end position="276"/>
    </location>
</feature>
<dbReference type="Proteomes" id="UP000018460">
    <property type="component" value="Unassembled WGS sequence"/>
</dbReference>
<evidence type="ECO:0000256" key="4">
    <source>
        <dbReference type="ARBA" id="ARBA00022475"/>
    </source>
</evidence>
<reference evidence="9 10" key="1">
    <citation type="submission" date="2013-02" db="EMBL/GenBank/DDBJ databases">
        <title>The Genome Sequence of Acinetobacter bouvetii CIP 107468.</title>
        <authorList>
            <consortium name="The Broad Institute Genome Sequencing Platform"/>
            <consortium name="The Broad Institute Genome Sequencing Center for Infectious Disease"/>
            <person name="Cerqueira G."/>
            <person name="Feldgarden M."/>
            <person name="Courvalin P."/>
            <person name="Perichon B."/>
            <person name="Grillot-Courvalin C."/>
            <person name="Clermont D."/>
            <person name="Rocha E."/>
            <person name="Yoon E.-J."/>
            <person name="Nemec A."/>
            <person name="Walker B."/>
            <person name="Young S.K."/>
            <person name="Zeng Q."/>
            <person name="Gargeya S."/>
            <person name="Fitzgerald M."/>
            <person name="Haas B."/>
            <person name="Abouelleil A."/>
            <person name="Alvarado L."/>
            <person name="Arachchi H.M."/>
            <person name="Berlin A.M."/>
            <person name="Chapman S.B."/>
            <person name="Dewar J."/>
            <person name="Goldberg J."/>
            <person name="Griggs A."/>
            <person name="Gujja S."/>
            <person name="Hansen M."/>
            <person name="Howarth C."/>
            <person name="Imamovic A."/>
            <person name="Larimer J."/>
            <person name="McCowan C."/>
            <person name="Murphy C."/>
            <person name="Neiman D."/>
            <person name="Pearson M."/>
            <person name="Priest M."/>
            <person name="Roberts A."/>
            <person name="Saif S."/>
            <person name="Shea T."/>
            <person name="Sisk P."/>
            <person name="Sykes S."/>
            <person name="Wortman J."/>
            <person name="Nusbaum C."/>
            <person name="Birren B."/>
        </authorList>
    </citation>
    <scope>NUCLEOTIDE SEQUENCE [LARGE SCALE GENOMIC DNA]</scope>
    <source>
        <strain evidence="9 10">CIP 107468</strain>
    </source>
</reference>
<dbReference type="PATRIC" id="fig|1120925.3.peg.972"/>
<feature type="transmembrane region" description="Helical" evidence="8">
    <location>
        <begin position="33"/>
        <end position="66"/>
    </location>
</feature>
<name>N9CCR5_9GAMM</name>